<name>A0A1W6UNG1_VIBAL</name>
<comment type="pathway">
    <text evidence="3 16">Cofactor biosynthesis; NAD(+) biosynthesis; iminoaspartate from L-aspartate (oxidase route): step 1/1.</text>
</comment>
<dbReference type="EC" id="1.4.3.16" evidence="5 14"/>
<evidence type="ECO:0000256" key="16">
    <source>
        <dbReference type="RuleBase" id="RU362049"/>
    </source>
</evidence>
<dbReference type="UniPathway" id="UPA00253">
    <property type="reaction ID" value="UER00326"/>
</dbReference>
<evidence type="ECO:0000256" key="14">
    <source>
        <dbReference type="NCBIfam" id="TIGR00551"/>
    </source>
</evidence>
<proteinExistence type="inferred from homology"/>
<sequence length="561" mass="63452">MECTWCANNTQGNFVTLAWDYKSYMNTNREHECDVLVVGSGAAGLSLALRVANHCKVMVLSKGPRSEGATYYAQGGIAAVFDESDTIDSHVEDTQIAGDGICDEETVRFIAEHSKECVQWLIDGGVPFDREEDDSDDEPRYHLTREGGHSRRRILHAADATGMAMQTSLQDNAHNHPNIHVLERHNALDLITEDKIGGDKNKVIGAYIWNRNEEHVETVRAKFVVLATGGASKVYQYTSNPDVSSGDGIAIAWRAGCRVANMEFNQFHPTCLYHPEARNFLLTEALRGEGAYLRRPDGSRFMPDFDERKELAPRDVVARAIDFEMKRLGADCMYLDISHKPADFITKHFPTIYSRLMDLGIDMTKEPIPIVPAAHYTCGGVMVDRNGCTDLKNLYAIGEVSYTGLHGANRMASNSLLECVVYAWSAAKDILKHHTNVELPSQVPCWDESKVTNSDEEVIIQHNWHELRLFMWDYMGIVRTDKRLERALRRIQLLQQETHEYYSNFRVSNNLLELRNLLQVAELMVRCAMQRKESRGLHYTLDYPNQLENSGPTILVPAKQL</sequence>
<evidence type="ECO:0000259" key="19">
    <source>
        <dbReference type="Pfam" id="PF02910"/>
    </source>
</evidence>
<dbReference type="GO" id="GO:0000166">
    <property type="term" value="F:nucleotide binding"/>
    <property type="evidence" value="ECO:0007669"/>
    <property type="project" value="UniProtKB-KW"/>
</dbReference>
<keyword evidence="12 16" id="KW-0560">Oxidoreductase</keyword>
<evidence type="ECO:0000256" key="2">
    <source>
        <dbReference type="ARBA" id="ARBA00004496"/>
    </source>
</evidence>
<comment type="similarity">
    <text evidence="4 16">Belongs to the FAD-dependent oxidoreductase 2 family. NadB subfamily.</text>
</comment>
<dbReference type="InterPro" id="IPR015939">
    <property type="entry name" value="Fum_Rdtase/Succ_DH_flav-like_C"/>
</dbReference>
<evidence type="ECO:0000259" key="18">
    <source>
        <dbReference type="Pfam" id="PF00890"/>
    </source>
</evidence>
<evidence type="ECO:0000256" key="6">
    <source>
        <dbReference type="ARBA" id="ARBA00021901"/>
    </source>
</evidence>
<dbReference type="SUPFAM" id="SSF46977">
    <property type="entry name" value="Succinate dehydrogenase/fumarate reductase flavoprotein C-terminal domain"/>
    <property type="match status" value="1"/>
</dbReference>
<evidence type="ECO:0000256" key="1">
    <source>
        <dbReference type="ARBA" id="ARBA00001974"/>
    </source>
</evidence>
<comment type="catalytic activity">
    <reaction evidence="13">
        <text>L-aspartate + O2 = iminosuccinate + H2O2</text>
        <dbReference type="Rhea" id="RHEA:25876"/>
        <dbReference type="ChEBI" id="CHEBI:15379"/>
        <dbReference type="ChEBI" id="CHEBI:16240"/>
        <dbReference type="ChEBI" id="CHEBI:29991"/>
        <dbReference type="ChEBI" id="CHEBI:77875"/>
        <dbReference type="EC" id="1.4.3.16"/>
    </reaction>
    <physiologicalReaction direction="left-to-right" evidence="13">
        <dbReference type="Rhea" id="RHEA:25877"/>
    </physiologicalReaction>
</comment>
<organism evidence="20">
    <name type="scientific">Vibrio alginolyticus</name>
    <dbReference type="NCBI Taxonomy" id="663"/>
    <lineage>
        <taxon>Bacteria</taxon>
        <taxon>Pseudomonadati</taxon>
        <taxon>Pseudomonadota</taxon>
        <taxon>Gammaproteobacteria</taxon>
        <taxon>Vibrionales</taxon>
        <taxon>Vibrionaceae</taxon>
        <taxon>Vibrio</taxon>
    </lineage>
</organism>
<dbReference type="InterPro" id="IPR005288">
    <property type="entry name" value="NadB"/>
</dbReference>
<evidence type="ECO:0000256" key="11">
    <source>
        <dbReference type="ARBA" id="ARBA00022827"/>
    </source>
</evidence>
<reference evidence="20" key="1">
    <citation type="submission" date="2016-10" db="EMBL/GenBank/DDBJ databases">
        <title>The High Quality Genome of Vibrio alginolyticus K01M1.</title>
        <authorList>
            <person name="Wendling C."/>
            <person name="Chibani C.M."/>
            <person name="Hertel R."/>
            <person name="Sproer C."/>
            <person name="Bunk B."/>
            <person name="Overmann J."/>
            <person name="Roth O."/>
            <person name="Liesegang H."/>
        </authorList>
    </citation>
    <scope>NUCLEOTIDE SEQUENCE</scope>
    <source>
        <strain evidence="20">K05K4</strain>
    </source>
</reference>
<dbReference type="SUPFAM" id="SSF56425">
    <property type="entry name" value="Succinate dehydrogenase/fumarate reductase flavoprotein, catalytic domain"/>
    <property type="match status" value="1"/>
</dbReference>
<feature type="active site" description="Proton acceptor" evidence="15">
    <location>
        <position position="314"/>
    </location>
</feature>
<keyword evidence="7" id="KW-0963">Cytoplasm</keyword>
<dbReference type="NCBIfam" id="TIGR00551">
    <property type="entry name" value="nadB"/>
    <property type="match status" value="1"/>
</dbReference>
<evidence type="ECO:0000313" key="20">
    <source>
        <dbReference type="EMBL" id="ARP19506.1"/>
    </source>
</evidence>
<protein>
    <recommendedName>
        <fullName evidence="6 14">L-aspartate oxidase</fullName>
        <ecNumber evidence="5 14">1.4.3.16</ecNumber>
    </recommendedName>
</protein>
<dbReference type="PIRSF" id="PIRSF000171">
    <property type="entry name" value="SDHA_APRA_LASPO"/>
    <property type="match status" value="1"/>
</dbReference>
<evidence type="ECO:0000256" key="9">
    <source>
        <dbReference type="ARBA" id="ARBA00022642"/>
    </source>
</evidence>
<dbReference type="EMBL" id="CP017902">
    <property type="protein sequence ID" value="ARP19506.1"/>
    <property type="molecule type" value="Genomic_DNA"/>
</dbReference>
<comment type="subcellular location">
    <subcellularLocation>
        <location evidence="2 16">Cytoplasm</location>
    </subcellularLocation>
</comment>
<dbReference type="GO" id="GO:0034628">
    <property type="term" value="P:'de novo' NAD+ biosynthetic process from L-aspartate"/>
    <property type="evidence" value="ECO:0007669"/>
    <property type="project" value="TreeGrafter"/>
</dbReference>
<dbReference type="GO" id="GO:0005737">
    <property type="term" value="C:cytoplasm"/>
    <property type="evidence" value="ECO:0007669"/>
    <property type="project" value="UniProtKB-SubCell"/>
</dbReference>
<dbReference type="AlphaFoldDB" id="A0A1W6UNG1"/>
<evidence type="ECO:0000256" key="15">
    <source>
        <dbReference type="PIRSR" id="PIRSR000171-1"/>
    </source>
</evidence>
<accession>A0A1W6UNG1</accession>
<dbReference type="PRINTS" id="PR00368">
    <property type="entry name" value="FADPNR"/>
</dbReference>
<evidence type="ECO:0000256" key="7">
    <source>
        <dbReference type="ARBA" id="ARBA00022490"/>
    </source>
</evidence>
<comment type="function">
    <text evidence="16">Catalyzes the oxidation of L-aspartate to iminoaspartate.</text>
</comment>
<evidence type="ECO:0000256" key="8">
    <source>
        <dbReference type="ARBA" id="ARBA00022630"/>
    </source>
</evidence>
<dbReference type="PANTHER" id="PTHR42716:SF2">
    <property type="entry name" value="L-ASPARTATE OXIDASE, CHLOROPLASTIC"/>
    <property type="match status" value="1"/>
</dbReference>
<dbReference type="Pfam" id="PF00890">
    <property type="entry name" value="FAD_binding_2"/>
    <property type="match status" value="1"/>
</dbReference>
<dbReference type="FunFam" id="3.90.700.10:FF:000002">
    <property type="entry name" value="L-aspartate oxidase"/>
    <property type="match status" value="1"/>
</dbReference>
<dbReference type="Gene3D" id="3.50.50.60">
    <property type="entry name" value="FAD/NAD(P)-binding domain"/>
    <property type="match status" value="1"/>
</dbReference>
<dbReference type="FunFam" id="3.50.50.60:FF:000060">
    <property type="entry name" value="L-aspartate oxidase"/>
    <property type="match status" value="1"/>
</dbReference>
<comment type="cofactor">
    <cofactor evidence="1 16">
        <name>FAD</name>
        <dbReference type="ChEBI" id="CHEBI:57692"/>
    </cofactor>
</comment>
<feature type="region of interest" description="Disordered" evidence="17">
    <location>
        <begin position="129"/>
        <end position="148"/>
    </location>
</feature>
<evidence type="ECO:0000256" key="13">
    <source>
        <dbReference type="ARBA" id="ARBA00048305"/>
    </source>
</evidence>
<keyword evidence="11 16" id="KW-0274">FAD</keyword>
<evidence type="ECO:0000256" key="10">
    <source>
        <dbReference type="ARBA" id="ARBA00022741"/>
    </source>
</evidence>
<evidence type="ECO:0000256" key="4">
    <source>
        <dbReference type="ARBA" id="ARBA00008562"/>
    </source>
</evidence>
<dbReference type="InterPro" id="IPR027477">
    <property type="entry name" value="Succ_DH/fumarate_Rdtase_cat_sf"/>
</dbReference>
<keyword evidence="10" id="KW-0547">Nucleotide-binding</keyword>
<evidence type="ECO:0000256" key="5">
    <source>
        <dbReference type="ARBA" id="ARBA00012173"/>
    </source>
</evidence>
<evidence type="ECO:0000256" key="12">
    <source>
        <dbReference type="ARBA" id="ARBA00023002"/>
    </source>
</evidence>
<keyword evidence="8 16" id="KW-0285">Flavoprotein</keyword>
<dbReference type="FunFam" id="1.20.58.100:FF:000002">
    <property type="entry name" value="L-aspartate oxidase"/>
    <property type="match status" value="1"/>
</dbReference>
<dbReference type="InterPro" id="IPR036188">
    <property type="entry name" value="FAD/NAD-bd_sf"/>
</dbReference>
<feature type="compositionally biased region" description="Basic and acidic residues" evidence="17">
    <location>
        <begin position="138"/>
        <end position="148"/>
    </location>
</feature>
<dbReference type="SUPFAM" id="SSF51905">
    <property type="entry name" value="FAD/NAD(P)-binding domain"/>
    <property type="match status" value="1"/>
</dbReference>
<dbReference type="GO" id="GO:0008734">
    <property type="term" value="F:L-aspartate oxidase activity"/>
    <property type="evidence" value="ECO:0007669"/>
    <property type="project" value="UniProtKB-UniRule"/>
</dbReference>
<feature type="domain" description="Fumarate reductase/succinate dehydrogenase flavoprotein-like C-terminal" evidence="19">
    <location>
        <begin position="465"/>
        <end position="546"/>
    </location>
</feature>
<dbReference type="Gene3D" id="3.90.700.10">
    <property type="entry name" value="Succinate dehydrogenase/fumarate reductase flavoprotein, catalytic domain"/>
    <property type="match status" value="1"/>
</dbReference>
<dbReference type="NCBIfam" id="NF006567">
    <property type="entry name" value="PRK09077.1"/>
    <property type="match status" value="1"/>
</dbReference>
<evidence type="ECO:0000256" key="17">
    <source>
        <dbReference type="SAM" id="MobiDB-lite"/>
    </source>
</evidence>
<dbReference type="Pfam" id="PF02910">
    <property type="entry name" value="Succ_DH_flav_C"/>
    <property type="match status" value="1"/>
</dbReference>
<evidence type="ECO:0000256" key="3">
    <source>
        <dbReference type="ARBA" id="ARBA00004950"/>
    </source>
</evidence>
<keyword evidence="9 16" id="KW-0662">Pyridine nucleotide biosynthesis</keyword>
<feature type="domain" description="FAD-dependent oxidoreductase 2 FAD-binding" evidence="18">
    <location>
        <begin position="34"/>
        <end position="416"/>
    </location>
</feature>
<dbReference type="InterPro" id="IPR003953">
    <property type="entry name" value="FAD-dep_OxRdtase_2_FAD-bd"/>
</dbReference>
<dbReference type="PANTHER" id="PTHR42716">
    <property type="entry name" value="L-ASPARTATE OXIDASE"/>
    <property type="match status" value="1"/>
</dbReference>
<gene>
    <name evidence="20" type="primary">nadB</name>
    <name evidence="20" type="ORF">K05K4_26960</name>
</gene>
<dbReference type="Gene3D" id="1.20.58.100">
    <property type="entry name" value="Fumarate reductase/succinate dehydrogenase flavoprotein-like, C-terminal domain"/>
    <property type="match status" value="1"/>
</dbReference>
<dbReference type="InterPro" id="IPR037099">
    <property type="entry name" value="Fum_R/Succ_DH_flav-like_C_sf"/>
</dbReference>